<evidence type="ECO:0000313" key="1">
    <source>
        <dbReference type="EMBL" id="GBH20571.1"/>
    </source>
</evidence>
<name>A0AAN4QBE4_PSESF</name>
<accession>A0AAN4QBE4</accession>
<comment type="caution">
    <text evidence="1">The sequence shown here is derived from an EMBL/GenBank/DDBJ whole genome shotgun (WGS) entry which is preliminary data.</text>
</comment>
<proteinExistence type="predicted"/>
<sequence>MARSKASRCAYGFSEIVVSWIIVPTPRVGTQFWTLCVRF</sequence>
<protein>
    <submittedName>
        <fullName evidence="1">Uncharacterized protein</fullName>
    </submittedName>
</protein>
<dbReference type="AlphaFoldDB" id="A0AAN4QBE4"/>
<gene>
    <name evidence="1" type="ORF">KPSA3_06605</name>
</gene>
<organism evidence="1 2">
    <name type="scientific">Pseudomonas syringae pv. actinidiae</name>
    <dbReference type="NCBI Taxonomy" id="103796"/>
    <lineage>
        <taxon>Bacteria</taxon>
        <taxon>Pseudomonadati</taxon>
        <taxon>Pseudomonadota</taxon>
        <taxon>Gammaproteobacteria</taxon>
        <taxon>Pseudomonadales</taxon>
        <taxon>Pseudomonadaceae</taxon>
        <taxon>Pseudomonas</taxon>
        <taxon>Pseudomonas syringae</taxon>
    </lineage>
</organism>
<evidence type="ECO:0000313" key="2">
    <source>
        <dbReference type="Proteomes" id="UP000248291"/>
    </source>
</evidence>
<dbReference type="Proteomes" id="UP000248291">
    <property type="component" value="Unassembled WGS sequence"/>
</dbReference>
<dbReference type="EMBL" id="BGKA01000261">
    <property type="protein sequence ID" value="GBH20571.1"/>
    <property type="molecule type" value="Genomic_DNA"/>
</dbReference>
<reference evidence="1 2" key="1">
    <citation type="submission" date="2018-04" db="EMBL/GenBank/DDBJ databases">
        <title>Draft genome sequence of Pseudomonas syringae pv. actinidiae biovar 3 strains isolated from kiwifruit in Kagawa prefecture.</title>
        <authorList>
            <person name="Tabuchi M."/>
            <person name="Saito M."/>
            <person name="Fujiwara S."/>
            <person name="Sasa N."/>
            <person name="Akimitsu K."/>
            <person name="Gomi K."/>
            <person name="Konishi-Sugita S."/>
            <person name="Hamano K."/>
            <person name="Kataoka I."/>
        </authorList>
    </citation>
    <scope>NUCLEOTIDE SEQUENCE [LARGE SCALE GENOMIC DNA]</scope>
    <source>
        <strain evidence="1 2">MAFF212211</strain>
    </source>
</reference>